<name>F2ECD9_HORVV</name>
<proteinExistence type="evidence at transcript level"/>
<dbReference type="InterPro" id="IPR053253">
    <property type="entry name" value="Sex_diff_modulator"/>
</dbReference>
<accession>F2ECD9</accession>
<dbReference type="EMBL" id="AK373814">
    <property type="protein sequence ID" value="BAK05011.1"/>
    <property type="molecule type" value="mRNA"/>
</dbReference>
<dbReference type="AlphaFoldDB" id="F2ECD9"/>
<reference evidence="1" key="1">
    <citation type="journal article" date="2011" name="Plant Physiol.">
        <title>Comprehensive sequence analysis of 24,783 barley full-length cDNAs derived from 12 clone libraries.</title>
        <authorList>
            <person name="Matsumoto T."/>
            <person name="Tanaka T."/>
            <person name="Sakai H."/>
            <person name="Amano N."/>
            <person name="Kanamori H."/>
            <person name="Kurita K."/>
            <person name="Kikuta A."/>
            <person name="Kamiya K."/>
            <person name="Yamamoto M."/>
            <person name="Ikawa H."/>
            <person name="Fujii N."/>
            <person name="Hori K."/>
            <person name="Itoh T."/>
            <person name="Sato K."/>
        </authorList>
    </citation>
    <scope>NUCLEOTIDE SEQUENCE</scope>
    <source>
        <tissue evidence="1">Flower</tissue>
    </source>
</reference>
<protein>
    <submittedName>
        <fullName evidence="1">Predicted protein</fullName>
    </submittedName>
</protein>
<sequence>MYQRHCANAMSSGDFHQDGLHIFVRAWRLEAHAENEDQLHHVRLCIEGIPVHGWNNYVAFSIIGRGCSLDYIESKPLLREDTRYLALWAWIANPDAIPKLKWLTLPARGERRRGRRGLQHRVLIHLDLHEDHSRAREDDDNSPAPVVHEFSWHSGIVEGGRRAPLLRLFGMAIVTSDATRRTIVTTIGAEEGQEAIRDLASTFVGLCPATRGSAIAGRTRTAPATFWCRLSPRRRAHGTACANQCLGPGEGAQPRAPGFAAICSPSLAR</sequence>
<evidence type="ECO:0000313" key="1">
    <source>
        <dbReference type="EMBL" id="BAK05011.1"/>
    </source>
</evidence>
<dbReference type="PANTHER" id="PTHR33087">
    <property type="entry name" value="OS07G0539200 PROTEIN"/>
    <property type="match status" value="1"/>
</dbReference>
<dbReference type="InParanoid" id="F2ECD9"/>
<organism evidence="1">
    <name type="scientific">Hordeum vulgare subsp. vulgare</name>
    <name type="common">Domesticated barley</name>
    <dbReference type="NCBI Taxonomy" id="112509"/>
    <lineage>
        <taxon>Eukaryota</taxon>
        <taxon>Viridiplantae</taxon>
        <taxon>Streptophyta</taxon>
        <taxon>Embryophyta</taxon>
        <taxon>Tracheophyta</taxon>
        <taxon>Spermatophyta</taxon>
        <taxon>Magnoliopsida</taxon>
        <taxon>Liliopsida</taxon>
        <taxon>Poales</taxon>
        <taxon>Poaceae</taxon>
        <taxon>BOP clade</taxon>
        <taxon>Pooideae</taxon>
        <taxon>Triticodae</taxon>
        <taxon>Triticeae</taxon>
        <taxon>Hordeinae</taxon>
        <taxon>Hordeum</taxon>
    </lineage>
</organism>
<dbReference type="PANTHER" id="PTHR33087:SF48">
    <property type="entry name" value="CCHC-TYPE DOMAIN-CONTAINING PROTEIN"/>
    <property type="match status" value="1"/>
</dbReference>